<proteinExistence type="inferred from homology"/>
<accession>A0A975IZM7</accession>
<feature type="binding site" evidence="8">
    <location>
        <position position="253"/>
    </location>
    <ligand>
        <name>(2E)-4-hydroxy-3-methylbut-2-enyl diphosphate</name>
        <dbReference type="ChEBI" id="CHEBI:128753"/>
    </ligand>
</feature>
<dbReference type="PANTHER" id="PTHR31619">
    <property type="entry name" value="4-HYDROXY-3-METHYLBUT-2-ENYL DIPHOSPHATE REDUCTASE, CHLOROPLASTIC"/>
    <property type="match status" value="1"/>
</dbReference>
<dbReference type="Pfam" id="PF02401">
    <property type="entry name" value="LYTB"/>
    <property type="match status" value="1"/>
</dbReference>
<feature type="binding site" evidence="8">
    <location>
        <position position="63"/>
    </location>
    <ligand>
        <name>[4Fe-4S] cluster</name>
        <dbReference type="ChEBI" id="CHEBI:49883"/>
    </ligand>
</feature>
<dbReference type="HAMAP" id="MF_00191">
    <property type="entry name" value="IspH"/>
    <property type="match status" value="1"/>
</dbReference>
<keyword evidence="5 8" id="KW-0411">Iron-sulfur</keyword>
<evidence type="ECO:0000256" key="8">
    <source>
        <dbReference type="HAMAP-Rule" id="MF_00191"/>
    </source>
</evidence>
<dbReference type="GO" id="GO:0019288">
    <property type="term" value="P:isopentenyl diphosphate biosynthetic process, methylerythritol 4-phosphate pathway"/>
    <property type="evidence" value="ECO:0007669"/>
    <property type="project" value="UniProtKB-UniRule"/>
</dbReference>
<feature type="binding site" evidence="8">
    <location>
        <position position="382"/>
    </location>
    <ligand>
        <name>dimethylallyl diphosphate</name>
        <dbReference type="ChEBI" id="CHEBI:57623"/>
    </ligand>
</feature>
<dbReference type="CDD" id="cd13944">
    <property type="entry name" value="lytB_ispH"/>
    <property type="match status" value="1"/>
</dbReference>
<comment type="pathway">
    <text evidence="7 8">Isoprenoid biosynthesis; dimethylallyl diphosphate biosynthesis; dimethylallyl diphosphate from (2E)-4-hydroxy-3-methylbutenyl diphosphate: step 1/1.</text>
</comment>
<dbReference type="EC" id="1.17.7.4" evidence="8"/>
<dbReference type="GO" id="GO:0046872">
    <property type="term" value="F:metal ion binding"/>
    <property type="evidence" value="ECO:0007669"/>
    <property type="project" value="UniProtKB-KW"/>
</dbReference>
<evidence type="ECO:0000256" key="3">
    <source>
        <dbReference type="ARBA" id="ARBA00023002"/>
    </source>
</evidence>
<protein>
    <recommendedName>
        <fullName evidence="8">4-hydroxy-3-methylbut-2-enyl diphosphate reductase</fullName>
        <shortName evidence="8">HMBPP reductase</shortName>
        <ecNumber evidence="8">1.17.7.4</ecNumber>
    </recommendedName>
</protein>
<feature type="binding site" evidence="8">
    <location>
        <position position="93"/>
    </location>
    <ligand>
        <name>isopentenyl diphosphate</name>
        <dbReference type="ChEBI" id="CHEBI:128769"/>
    </ligand>
</feature>
<feature type="binding site" evidence="8">
    <location>
        <position position="318"/>
    </location>
    <ligand>
        <name>isopentenyl diphosphate</name>
        <dbReference type="ChEBI" id="CHEBI:128769"/>
    </ligand>
</feature>
<keyword evidence="10" id="KW-1185">Reference proteome</keyword>
<feature type="binding site" evidence="8">
    <location>
        <position position="319"/>
    </location>
    <ligand>
        <name>isopentenyl diphosphate</name>
        <dbReference type="ChEBI" id="CHEBI:128769"/>
    </ligand>
</feature>
<dbReference type="AlphaFoldDB" id="A0A975IZM7"/>
<feature type="binding site" evidence="8">
    <location>
        <position position="154"/>
    </location>
    <ligand>
        <name>[4Fe-4S] cluster</name>
        <dbReference type="ChEBI" id="CHEBI:49883"/>
    </ligand>
</feature>
<keyword evidence="3 8" id="KW-0560">Oxidoreductase</keyword>
<gene>
    <name evidence="8" type="primary">ispH</name>
    <name evidence="9" type="ORF">KBB96_00400</name>
</gene>
<evidence type="ECO:0000256" key="1">
    <source>
        <dbReference type="ARBA" id="ARBA00022485"/>
    </source>
</evidence>
<keyword evidence="4 8" id="KW-0408">Iron</keyword>
<feature type="binding site" evidence="8">
    <location>
        <position position="317"/>
    </location>
    <ligand>
        <name>(2E)-4-hydroxy-3-methylbut-2-enyl diphosphate</name>
        <dbReference type="ChEBI" id="CHEBI:128753"/>
    </ligand>
</feature>
<comment type="catalytic activity">
    <reaction evidence="8">
        <text>isopentenyl diphosphate + 2 oxidized [2Fe-2S]-[ferredoxin] + H2O = (2E)-4-hydroxy-3-methylbut-2-enyl diphosphate + 2 reduced [2Fe-2S]-[ferredoxin] + 2 H(+)</text>
        <dbReference type="Rhea" id="RHEA:24488"/>
        <dbReference type="Rhea" id="RHEA-COMP:10000"/>
        <dbReference type="Rhea" id="RHEA-COMP:10001"/>
        <dbReference type="ChEBI" id="CHEBI:15377"/>
        <dbReference type="ChEBI" id="CHEBI:15378"/>
        <dbReference type="ChEBI" id="CHEBI:33737"/>
        <dbReference type="ChEBI" id="CHEBI:33738"/>
        <dbReference type="ChEBI" id="CHEBI:128753"/>
        <dbReference type="ChEBI" id="CHEBI:128769"/>
        <dbReference type="EC" id="1.17.7.4"/>
    </reaction>
</comment>
<comment type="cofactor">
    <cofactor evidence="8">
        <name>[4Fe-4S] cluster</name>
        <dbReference type="ChEBI" id="CHEBI:49883"/>
    </cofactor>
    <text evidence="8">Binds 1 [4Fe-4S] cluster per subunit.</text>
</comment>
<feature type="binding site" evidence="8">
    <location>
        <position position="382"/>
    </location>
    <ligand>
        <name>(2E)-4-hydroxy-3-methylbut-2-enyl diphosphate</name>
        <dbReference type="ChEBI" id="CHEBI:128753"/>
    </ligand>
</feature>
<feature type="binding site" evidence="8">
    <location>
        <position position="318"/>
    </location>
    <ligand>
        <name>dimethylallyl diphosphate</name>
        <dbReference type="ChEBI" id="CHEBI:57623"/>
    </ligand>
</feature>
<dbReference type="GO" id="GO:0050992">
    <property type="term" value="P:dimethylallyl diphosphate biosynthetic process"/>
    <property type="evidence" value="ECO:0007669"/>
    <property type="project" value="UniProtKB-UniRule"/>
</dbReference>
<feature type="binding site" evidence="8">
    <location>
        <position position="317"/>
    </location>
    <ligand>
        <name>dimethylallyl diphosphate</name>
        <dbReference type="ChEBI" id="CHEBI:57623"/>
    </ligand>
</feature>
<feature type="binding site" evidence="8">
    <location>
        <position position="182"/>
    </location>
    <ligand>
        <name>(2E)-4-hydroxy-3-methylbut-2-enyl diphosphate</name>
        <dbReference type="ChEBI" id="CHEBI:128753"/>
    </ligand>
</feature>
<reference evidence="9" key="1">
    <citation type="submission" date="2021-04" db="EMBL/GenBank/DDBJ databases">
        <title>Luteolibacter sp. 32A isolated from the skin of an Anderson's salamander (Ambystoma andersonii).</title>
        <authorList>
            <person name="Spergser J."/>
            <person name="Busse H.-J."/>
        </authorList>
    </citation>
    <scope>NUCLEOTIDE SEQUENCE</scope>
    <source>
        <strain evidence="9">32A</strain>
    </source>
</reference>
<evidence type="ECO:0000256" key="7">
    <source>
        <dbReference type="ARBA" id="ARBA00046314"/>
    </source>
</evidence>
<feature type="binding site" evidence="8">
    <location>
        <position position="288"/>
    </location>
    <ligand>
        <name>[4Fe-4S] cluster</name>
        <dbReference type="ChEBI" id="CHEBI:49883"/>
    </ligand>
</feature>
<feature type="active site" description="Proton donor" evidence="8">
    <location>
        <position position="184"/>
    </location>
</feature>
<dbReference type="GO" id="GO:0051745">
    <property type="term" value="F:4-hydroxy-3-methylbut-2-enyl diphosphate reductase activity"/>
    <property type="evidence" value="ECO:0007669"/>
    <property type="project" value="UniProtKB-UniRule"/>
</dbReference>
<evidence type="ECO:0000256" key="5">
    <source>
        <dbReference type="ARBA" id="ARBA00023014"/>
    </source>
</evidence>
<evidence type="ECO:0000256" key="6">
    <source>
        <dbReference type="ARBA" id="ARBA00046313"/>
    </source>
</evidence>
<evidence type="ECO:0000313" key="10">
    <source>
        <dbReference type="Proteomes" id="UP000676169"/>
    </source>
</evidence>
<feature type="binding site" evidence="8">
    <location>
        <position position="182"/>
    </location>
    <ligand>
        <name>dimethylallyl diphosphate</name>
        <dbReference type="ChEBI" id="CHEBI:57623"/>
    </ligand>
</feature>
<comment type="catalytic activity">
    <reaction evidence="8">
        <text>dimethylallyl diphosphate + 2 oxidized [2Fe-2S]-[ferredoxin] + H2O = (2E)-4-hydroxy-3-methylbut-2-enyl diphosphate + 2 reduced [2Fe-2S]-[ferredoxin] + 2 H(+)</text>
        <dbReference type="Rhea" id="RHEA:24825"/>
        <dbReference type="Rhea" id="RHEA-COMP:10000"/>
        <dbReference type="Rhea" id="RHEA-COMP:10001"/>
        <dbReference type="ChEBI" id="CHEBI:15377"/>
        <dbReference type="ChEBI" id="CHEBI:15378"/>
        <dbReference type="ChEBI" id="CHEBI:33737"/>
        <dbReference type="ChEBI" id="CHEBI:33738"/>
        <dbReference type="ChEBI" id="CHEBI:57623"/>
        <dbReference type="ChEBI" id="CHEBI:128753"/>
        <dbReference type="EC" id="1.17.7.4"/>
    </reaction>
</comment>
<feature type="binding site" evidence="8">
    <location>
        <position position="93"/>
    </location>
    <ligand>
        <name>(2E)-4-hydroxy-3-methylbut-2-enyl diphosphate</name>
        <dbReference type="ChEBI" id="CHEBI:128753"/>
    </ligand>
</feature>
<feature type="binding site" evidence="8">
    <location>
        <position position="182"/>
    </location>
    <ligand>
        <name>isopentenyl diphosphate</name>
        <dbReference type="ChEBI" id="CHEBI:128769"/>
    </ligand>
</feature>
<keyword evidence="8" id="KW-0414">Isoprene biosynthesis</keyword>
<dbReference type="EMBL" id="CP073100">
    <property type="protein sequence ID" value="QUE51374.1"/>
    <property type="molecule type" value="Genomic_DNA"/>
</dbReference>
<feature type="binding site" evidence="8">
    <location>
        <position position="319"/>
    </location>
    <ligand>
        <name>(2E)-4-hydroxy-3-methylbut-2-enyl diphosphate</name>
        <dbReference type="ChEBI" id="CHEBI:128753"/>
    </ligand>
</feature>
<comment type="similarity">
    <text evidence="8">Belongs to the IspH family.</text>
</comment>
<sequence length="409" mass="45421">MSDAAEKSKRPRVNVRRPEVMELVAAEVARHYQSSIVEKIRNHSGELTVGGTTVRLAQQFGFCYGVERAIDLAYAARRVFPESRIFLIGEIIHNPEVNRQLVDMGIVSLPWQEMNGSYDNLTADDVVIVPAFGAPTSFMEKIEQQGCYVVDTTCGDVMKVWRRVRGYAKEGVTSIIHGKAGHEETRATASRAQGEDGKGHYLIILTLADTDYVCDYIRGKVDKAAFLAKFQDAISPGFDPDAHLAHVGVANQTTMLKSETEEIQRRVRTAMVDRDGDAANFQVFDTICGATQERQDALFQMLDKKMDLLLVVGGYNSSNTTHLVEIGEEHLPTFFIRDASCLKSLEQIVHYDIHHKEEVTSAYSQLLLGDQPVTIGITAGASCPNNLIEDTILKVFELRGITREQLVVA</sequence>
<dbReference type="Gene3D" id="3.40.50.11270">
    <property type="match status" value="1"/>
</dbReference>
<evidence type="ECO:0000256" key="2">
    <source>
        <dbReference type="ARBA" id="ARBA00022723"/>
    </source>
</evidence>
<dbReference type="GO" id="GO:0051539">
    <property type="term" value="F:4 iron, 4 sulfur cluster binding"/>
    <property type="evidence" value="ECO:0007669"/>
    <property type="project" value="UniProtKB-UniRule"/>
</dbReference>
<keyword evidence="2 8" id="KW-0479">Metal-binding</keyword>
<dbReference type="KEGG" id="lamb:KBB96_00400"/>
<feature type="binding site" evidence="8">
    <location>
        <position position="319"/>
    </location>
    <ligand>
        <name>dimethylallyl diphosphate</name>
        <dbReference type="ChEBI" id="CHEBI:57623"/>
    </ligand>
</feature>
<feature type="binding site" evidence="8">
    <location>
        <position position="317"/>
    </location>
    <ligand>
        <name>isopentenyl diphosphate</name>
        <dbReference type="ChEBI" id="CHEBI:128769"/>
    </ligand>
</feature>
<comment type="function">
    <text evidence="8">Catalyzes the conversion of 1-hydroxy-2-methyl-2-(E)-butenyl 4-diphosphate (HMBPP) into a mixture of isopentenyl diphosphate (IPP) and dimethylallyl diphosphate (DMAPP). Acts in the terminal step of the DOXP/MEP pathway for isoprenoid precursor biosynthesis.</text>
</comment>
<dbReference type="NCBIfam" id="TIGR00216">
    <property type="entry name" value="ispH_lytB"/>
    <property type="match status" value="1"/>
</dbReference>
<feature type="binding site" evidence="8">
    <location>
        <position position="318"/>
    </location>
    <ligand>
        <name>(2E)-4-hydroxy-3-methylbut-2-enyl diphosphate</name>
        <dbReference type="ChEBI" id="CHEBI:128753"/>
    </ligand>
</feature>
<name>A0A975IZM7_9BACT</name>
<dbReference type="InterPro" id="IPR003451">
    <property type="entry name" value="LytB/IspH"/>
</dbReference>
<comment type="pathway">
    <text evidence="6 8">Isoprenoid biosynthesis; isopentenyl diphosphate biosynthesis via DXP pathway; isopentenyl diphosphate from 1-deoxy-D-xylulose 5-phosphate: step 6/6.</text>
</comment>
<feature type="binding site" evidence="8">
    <location>
        <position position="382"/>
    </location>
    <ligand>
        <name>isopentenyl diphosphate</name>
        <dbReference type="ChEBI" id="CHEBI:128769"/>
    </ligand>
</feature>
<dbReference type="GO" id="GO:0016114">
    <property type="term" value="P:terpenoid biosynthetic process"/>
    <property type="evidence" value="ECO:0007669"/>
    <property type="project" value="UniProtKB-UniRule"/>
</dbReference>
<dbReference type="Proteomes" id="UP000676169">
    <property type="component" value="Chromosome"/>
</dbReference>
<dbReference type="Gene3D" id="3.40.1010.20">
    <property type="entry name" value="4-hydroxy-3-methylbut-2-enyl diphosphate reductase, catalytic domain"/>
    <property type="match status" value="2"/>
</dbReference>
<organism evidence="9 10">
    <name type="scientific">Luteolibacter ambystomatis</name>
    <dbReference type="NCBI Taxonomy" id="2824561"/>
    <lineage>
        <taxon>Bacteria</taxon>
        <taxon>Pseudomonadati</taxon>
        <taxon>Verrucomicrobiota</taxon>
        <taxon>Verrucomicrobiia</taxon>
        <taxon>Verrucomicrobiales</taxon>
        <taxon>Verrucomicrobiaceae</taxon>
        <taxon>Luteolibacter</taxon>
    </lineage>
</organism>
<evidence type="ECO:0000256" key="4">
    <source>
        <dbReference type="ARBA" id="ARBA00023004"/>
    </source>
</evidence>
<dbReference type="NCBIfam" id="NF009911">
    <property type="entry name" value="PRK13371.1"/>
    <property type="match status" value="1"/>
</dbReference>
<evidence type="ECO:0000313" key="9">
    <source>
        <dbReference type="EMBL" id="QUE51374.1"/>
    </source>
</evidence>
<dbReference type="PANTHER" id="PTHR31619:SF5">
    <property type="entry name" value="4-HYDROXY-3-METHYLBUT-2-ENYL DIPHOSPHATE REDUCTASE, CHLOROPLASTIC"/>
    <property type="match status" value="1"/>
</dbReference>
<dbReference type="RefSeq" id="WP_211631513.1">
    <property type="nucleotide sequence ID" value="NZ_CP073100.1"/>
</dbReference>
<comment type="caution">
    <text evidence="8">Lacks conserved residue(s) required for the propagation of feature annotation.</text>
</comment>
<keyword evidence="1 8" id="KW-0004">4Fe-4S</keyword>
<feature type="binding site" evidence="8">
    <location>
        <position position="93"/>
    </location>
    <ligand>
        <name>dimethylallyl diphosphate</name>
        <dbReference type="ChEBI" id="CHEBI:57623"/>
    </ligand>
</feature>